<dbReference type="OrthoDB" id="7864548at2"/>
<organism evidence="3 4">
    <name type="scientific">Falsiruegeria litorea R37</name>
    <dbReference type="NCBI Taxonomy" id="1200284"/>
    <lineage>
        <taxon>Bacteria</taxon>
        <taxon>Pseudomonadati</taxon>
        <taxon>Pseudomonadota</taxon>
        <taxon>Alphaproteobacteria</taxon>
        <taxon>Rhodobacterales</taxon>
        <taxon>Roseobacteraceae</taxon>
        <taxon>Falsiruegeria</taxon>
    </lineage>
</organism>
<keyword evidence="2" id="KW-0732">Signal</keyword>
<dbReference type="EMBL" id="FWFO01000003">
    <property type="protein sequence ID" value="SLN63732.1"/>
    <property type="molecule type" value="Genomic_DNA"/>
</dbReference>
<dbReference type="RefSeq" id="WP_085797229.1">
    <property type="nucleotide sequence ID" value="NZ_FWFO01000003.1"/>
</dbReference>
<reference evidence="3 4" key="1">
    <citation type="submission" date="2017-03" db="EMBL/GenBank/DDBJ databases">
        <authorList>
            <person name="Afonso C.L."/>
            <person name="Miller P.J."/>
            <person name="Scott M.A."/>
            <person name="Spackman E."/>
            <person name="Goraichik I."/>
            <person name="Dimitrov K.M."/>
            <person name="Suarez D.L."/>
            <person name="Swayne D.E."/>
        </authorList>
    </citation>
    <scope>NUCLEOTIDE SEQUENCE [LARGE SCALE GENOMIC DNA]</scope>
    <source>
        <strain evidence="3 4">CECT 7639</strain>
    </source>
</reference>
<dbReference type="Proteomes" id="UP000193077">
    <property type="component" value="Unassembled WGS sequence"/>
</dbReference>
<sequence>MKKLLPVLFLIVGLGAGAGAGVFLGPGEKAEEKAEAKDSEYSEDAAEKKEAKAKPEKSEEETPSGSEYVKFPKQFVIPIVTKDHISALATVSLSLEAVEGSTEAVYSKEPKLRDLFLQVLFDHANMGGFDGAFTRPDNLAPLRKALNDVARNELGDIVKDVLIVDIARQDT</sequence>
<keyword evidence="4" id="KW-1185">Reference proteome</keyword>
<feature type="region of interest" description="Disordered" evidence="1">
    <location>
        <begin position="33"/>
        <end position="65"/>
    </location>
</feature>
<evidence type="ECO:0000313" key="3">
    <source>
        <dbReference type="EMBL" id="SLN63732.1"/>
    </source>
</evidence>
<evidence type="ECO:0000256" key="1">
    <source>
        <dbReference type="SAM" id="MobiDB-lite"/>
    </source>
</evidence>
<proteinExistence type="predicted"/>
<accession>A0A1Y5TJZ5</accession>
<feature type="compositionally biased region" description="Basic and acidic residues" evidence="1">
    <location>
        <begin position="33"/>
        <end position="57"/>
    </location>
</feature>
<dbReference type="AlphaFoldDB" id="A0A1Y5TJZ5"/>
<gene>
    <name evidence="3" type="ORF">TRL7639_03596</name>
</gene>
<evidence type="ECO:0000313" key="4">
    <source>
        <dbReference type="Proteomes" id="UP000193077"/>
    </source>
</evidence>
<evidence type="ECO:0000256" key="2">
    <source>
        <dbReference type="SAM" id="SignalP"/>
    </source>
</evidence>
<feature type="chain" id="PRO_5013209716" description="Flagellar protein FliL" evidence="2">
    <location>
        <begin position="21"/>
        <end position="171"/>
    </location>
</feature>
<feature type="signal peptide" evidence="2">
    <location>
        <begin position="1"/>
        <end position="20"/>
    </location>
</feature>
<protein>
    <recommendedName>
        <fullName evidence="5">Flagellar protein FliL</fullName>
    </recommendedName>
</protein>
<name>A0A1Y5TJZ5_9RHOB</name>
<evidence type="ECO:0008006" key="5">
    <source>
        <dbReference type="Google" id="ProtNLM"/>
    </source>
</evidence>